<organism evidence="2 3">
    <name type="scientific">Alteromonas sediminis</name>
    <dbReference type="NCBI Taxonomy" id="2259342"/>
    <lineage>
        <taxon>Bacteria</taxon>
        <taxon>Pseudomonadati</taxon>
        <taxon>Pseudomonadota</taxon>
        <taxon>Gammaproteobacteria</taxon>
        <taxon>Alteromonadales</taxon>
        <taxon>Alteromonadaceae</taxon>
        <taxon>Alteromonas/Salinimonas group</taxon>
        <taxon>Alteromonas</taxon>
    </lineage>
</organism>
<dbReference type="EMBL" id="RPOK01000002">
    <property type="protein sequence ID" value="RPJ67330.1"/>
    <property type="molecule type" value="Genomic_DNA"/>
</dbReference>
<dbReference type="InterPro" id="IPR052022">
    <property type="entry name" value="26kDa_periplasmic_antigen"/>
</dbReference>
<dbReference type="OrthoDB" id="5700464at2"/>
<evidence type="ECO:0000313" key="2">
    <source>
        <dbReference type="EMBL" id="RPJ67330.1"/>
    </source>
</evidence>
<name>A0A3N5Y220_9ALTE</name>
<gene>
    <name evidence="2" type="ORF">DRW07_07305</name>
</gene>
<dbReference type="Gene3D" id="3.30.70.2970">
    <property type="entry name" value="Protein of unknown function (DUF541), domain 2"/>
    <property type="match status" value="1"/>
</dbReference>
<dbReference type="AlphaFoldDB" id="A0A3N5Y220"/>
<sequence length="247" mass="26915">MQFTDNNAGSMKKHITSVLFTFALFTASISLPAFADDSNIRTITVSGSADRQTVPDAFELSVILEEKGPVVSKLNKSLQARLTAIVSFLTAQGIDEKAIQSLQINLFPHYESSPQGRRQNGVVLSREVRITGLDISKYDLILDGLLSRGIDRINQFAFFSTQRDALKTQALQSAVSNARDKAEMLAEQLNQDIVGVYSVVEQGASAPHNFAAMRMMAAESKSGTMPGTMKVTAQVQVSFLLAPRINN</sequence>
<reference evidence="2 3" key="1">
    <citation type="submission" date="2018-11" db="EMBL/GenBank/DDBJ databases">
        <authorList>
            <person name="Ye M.-Q."/>
            <person name="Du Z.-J."/>
        </authorList>
    </citation>
    <scope>NUCLEOTIDE SEQUENCE [LARGE SCALE GENOMIC DNA]</scope>
    <source>
        <strain evidence="2 3">U0105</strain>
    </source>
</reference>
<feature type="chain" id="PRO_5018026002" evidence="1">
    <location>
        <begin position="36"/>
        <end position="247"/>
    </location>
</feature>
<dbReference type="GO" id="GO:0006974">
    <property type="term" value="P:DNA damage response"/>
    <property type="evidence" value="ECO:0007669"/>
    <property type="project" value="TreeGrafter"/>
</dbReference>
<proteinExistence type="predicted"/>
<dbReference type="PANTHER" id="PTHR34387:SF2">
    <property type="entry name" value="SLR1258 PROTEIN"/>
    <property type="match status" value="1"/>
</dbReference>
<feature type="signal peptide" evidence="1">
    <location>
        <begin position="1"/>
        <end position="35"/>
    </location>
</feature>
<dbReference type="Pfam" id="PF04402">
    <property type="entry name" value="SIMPL"/>
    <property type="match status" value="1"/>
</dbReference>
<evidence type="ECO:0000313" key="3">
    <source>
        <dbReference type="Proteomes" id="UP000275281"/>
    </source>
</evidence>
<protein>
    <submittedName>
        <fullName evidence="2">DUF541 domain-containing protein</fullName>
    </submittedName>
</protein>
<dbReference type="Gene3D" id="3.30.110.170">
    <property type="entry name" value="Protein of unknown function (DUF541), domain 1"/>
    <property type="match status" value="1"/>
</dbReference>
<evidence type="ECO:0000256" key="1">
    <source>
        <dbReference type="SAM" id="SignalP"/>
    </source>
</evidence>
<accession>A0A3N5Y220</accession>
<dbReference type="PANTHER" id="PTHR34387">
    <property type="entry name" value="SLR1258 PROTEIN"/>
    <property type="match status" value="1"/>
</dbReference>
<dbReference type="InterPro" id="IPR007497">
    <property type="entry name" value="SIMPL/DUF541"/>
</dbReference>
<comment type="caution">
    <text evidence="2">The sequence shown here is derived from an EMBL/GenBank/DDBJ whole genome shotgun (WGS) entry which is preliminary data.</text>
</comment>
<dbReference type="Proteomes" id="UP000275281">
    <property type="component" value="Unassembled WGS sequence"/>
</dbReference>
<keyword evidence="3" id="KW-1185">Reference proteome</keyword>
<keyword evidence="1" id="KW-0732">Signal</keyword>